<evidence type="ECO:0000313" key="8">
    <source>
        <dbReference type="EMBL" id="CAD7648011.1"/>
    </source>
</evidence>
<organism evidence="8">
    <name type="scientific">Oppiella nova</name>
    <dbReference type="NCBI Taxonomy" id="334625"/>
    <lineage>
        <taxon>Eukaryota</taxon>
        <taxon>Metazoa</taxon>
        <taxon>Ecdysozoa</taxon>
        <taxon>Arthropoda</taxon>
        <taxon>Chelicerata</taxon>
        <taxon>Arachnida</taxon>
        <taxon>Acari</taxon>
        <taxon>Acariformes</taxon>
        <taxon>Sarcoptiformes</taxon>
        <taxon>Oribatida</taxon>
        <taxon>Brachypylina</taxon>
        <taxon>Oppioidea</taxon>
        <taxon>Oppiidae</taxon>
        <taxon>Oppiella</taxon>
    </lineage>
</organism>
<keyword evidence="2" id="KW-0521">NADP</keyword>
<reference evidence="8" key="1">
    <citation type="submission" date="2020-11" db="EMBL/GenBank/DDBJ databases">
        <authorList>
            <person name="Tran Van P."/>
        </authorList>
    </citation>
    <scope>NUCLEOTIDE SEQUENCE</scope>
</reference>
<keyword evidence="3" id="KW-0560">Oxidoreductase</keyword>
<dbReference type="OrthoDB" id="6503644at2759"/>
<dbReference type="AlphaFoldDB" id="A0A7R9LUA9"/>
<dbReference type="FunFam" id="3.20.20.100:FF:000006">
    <property type="entry name" value="Aldo-keto reductase family 1 member A1"/>
    <property type="match status" value="1"/>
</dbReference>
<feature type="domain" description="NADP-dependent oxidoreductase" evidence="7">
    <location>
        <begin position="49"/>
        <end position="314"/>
    </location>
</feature>
<proteinExistence type="inferred from homology"/>
<keyword evidence="9" id="KW-1185">Reference proteome</keyword>
<dbReference type="Proteomes" id="UP000728032">
    <property type="component" value="Unassembled WGS sequence"/>
</dbReference>
<dbReference type="PROSITE" id="PS00062">
    <property type="entry name" value="ALDOKETO_REDUCTASE_2"/>
    <property type="match status" value="1"/>
</dbReference>
<comment type="similarity">
    <text evidence="1">Belongs to the aldo/keto reductase family.</text>
</comment>
<feature type="site" description="Lowers pKa of active site Tyr" evidence="5">
    <location>
        <position position="111"/>
    </location>
</feature>
<evidence type="ECO:0000256" key="5">
    <source>
        <dbReference type="PIRSR" id="PIRSR000097-3"/>
    </source>
</evidence>
<dbReference type="InterPro" id="IPR036812">
    <property type="entry name" value="NAD(P)_OxRdtase_dom_sf"/>
</dbReference>
<dbReference type="Pfam" id="PF00248">
    <property type="entry name" value="Aldo_ket_red"/>
    <property type="match status" value="1"/>
</dbReference>
<gene>
    <name evidence="8" type="ORF">ONB1V03_LOCUS6549</name>
</gene>
<accession>A0A7R9LUA9</accession>
<evidence type="ECO:0000256" key="6">
    <source>
        <dbReference type="SAM" id="SignalP"/>
    </source>
</evidence>
<dbReference type="PRINTS" id="PR00069">
    <property type="entry name" value="ALDKETRDTASE"/>
</dbReference>
<dbReference type="PROSITE" id="PS00798">
    <property type="entry name" value="ALDOKETO_REDUCTASE_1"/>
    <property type="match status" value="1"/>
</dbReference>
<dbReference type="GO" id="GO:0016491">
    <property type="term" value="F:oxidoreductase activity"/>
    <property type="evidence" value="ECO:0007669"/>
    <property type="project" value="UniProtKB-KW"/>
</dbReference>
<dbReference type="InterPro" id="IPR018170">
    <property type="entry name" value="Aldo/ket_reductase_CS"/>
</dbReference>
<protein>
    <recommendedName>
        <fullName evidence="7">NADP-dependent oxidoreductase domain-containing protein</fullName>
    </recommendedName>
</protein>
<evidence type="ECO:0000256" key="2">
    <source>
        <dbReference type="ARBA" id="ARBA00022857"/>
    </source>
</evidence>
<dbReference type="Gene3D" id="3.20.20.100">
    <property type="entry name" value="NADP-dependent oxidoreductase domain"/>
    <property type="match status" value="1"/>
</dbReference>
<dbReference type="InterPro" id="IPR023210">
    <property type="entry name" value="NADP_OxRdtase_dom"/>
</dbReference>
<dbReference type="EMBL" id="CAJPVJ010002969">
    <property type="protein sequence ID" value="CAG2167037.1"/>
    <property type="molecule type" value="Genomic_DNA"/>
</dbReference>
<sequence length="337" mass="38130">MYFSSIILLCISVVIETNAKSLNLSNFSSSVPDDYITLNNGMKMPILGMGTGGKEMTRDLVYKTVKNGIDAGFRHIDSAYFYGSEHEVGSAITEKIAEGKIKREDVFVTTKIWNTFHSSARASEAIQMSLTNLNIKYIDLLLMNWPMGYQEGPDMEPMDPYQHIIPSPIDYIDTWKEMEAAVRDGRVKSIGVSNFNSKQISRLLEFATIKPVINQIESHPTLTQKLLIDFCHNKGIDVTAYSPLGEGKLMEKPDLVKIGSSHGKSPAQVMIRYQIQRGVAAIPRSINKQHLVENFNVFDFTLTPAEMTTIDNMNRDVRYYLEQAAEKHEYYPFSDPY</sequence>
<dbReference type="EMBL" id="OC917794">
    <property type="protein sequence ID" value="CAD7648011.1"/>
    <property type="molecule type" value="Genomic_DNA"/>
</dbReference>
<dbReference type="InterPro" id="IPR020471">
    <property type="entry name" value="AKR"/>
</dbReference>
<evidence type="ECO:0000313" key="9">
    <source>
        <dbReference type="Proteomes" id="UP000728032"/>
    </source>
</evidence>
<name>A0A7R9LUA9_9ACAR</name>
<evidence type="ECO:0000259" key="7">
    <source>
        <dbReference type="Pfam" id="PF00248"/>
    </source>
</evidence>
<dbReference type="PANTHER" id="PTHR11732">
    <property type="entry name" value="ALDO/KETO REDUCTASE"/>
    <property type="match status" value="1"/>
</dbReference>
<evidence type="ECO:0000256" key="4">
    <source>
        <dbReference type="PIRSR" id="PIRSR000097-1"/>
    </source>
</evidence>
<keyword evidence="6" id="KW-0732">Signal</keyword>
<dbReference type="SUPFAM" id="SSF51430">
    <property type="entry name" value="NAD(P)-linked oxidoreductase"/>
    <property type="match status" value="1"/>
</dbReference>
<evidence type="ECO:0000256" key="3">
    <source>
        <dbReference type="ARBA" id="ARBA00023002"/>
    </source>
</evidence>
<feature type="chain" id="PRO_5035680202" description="NADP-dependent oxidoreductase domain-containing protein" evidence="6">
    <location>
        <begin position="20"/>
        <end position="337"/>
    </location>
</feature>
<feature type="active site" description="Proton donor" evidence="4">
    <location>
        <position position="82"/>
    </location>
</feature>
<dbReference type="PIRSF" id="PIRSF000097">
    <property type="entry name" value="AKR"/>
    <property type="match status" value="1"/>
</dbReference>
<evidence type="ECO:0000256" key="1">
    <source>
        <dbReference type="ARBA" id="ARBA00007905"/>
    </source>
</evidence>
<feature type="signal peptide" evidence="6">
    <location>
        <begin position="1"/>
        <end position="19"/>
    </location>
</feature>